<organism evidence="2">
    <name type="scientific">Planktothricoides sp. SpSt-374</name>
    <dbReference type="NCBI Taxonomy" id="2282167"/>
    <lineage>
        <taxon>Bacteria</taxon>
        <taxon>Bacillati</taxon>
        <taxon>Cyanobacteriota</taxon>
        <taxon>Cyanophyceae</taxon>
        <taxon>Oscillatoriophycideae</taxon>
        <taxon>Oscillatoriales</taxon>
        <taxon>Oscillatoriaceae</taxon>
        <taxon>Planktothricoides</taxon>
    </lineage>
</organism>
<comment type="caution">
    <text evidence="2">The sequence shown here is derived from an EMBL/GenBank/DDBJ whole genome shotgun (WGS) entry which is preliminary data.</text>
</comment>
<accession>A0A7C3VNQ6</accession>
<gene>
    <name evidence="2" type="ORF">ENR15_24005</name>
</gene>
<protein>
    <submittedName>
        <fullName evidence="2">Uncharacterized protein</fullName>
    </submittedName>
</protein>
<name>A0A7C3VNQ6_9CYAN</name>
<reference evidence="2" key="1">
    <citation type="journal article" date="2020" name="mSystems">
        <title>Genome- and Community-Level Interaction Insights into Carbon Utilization and Element Cycling Functions of Hydrothermarchaeota in Hydrothermal Sediment.</title>
        <authorList>
            <person name="Zhou Z."/>
            <person name="Liu Y."/>
            <person name="Xu W."/>
            <person name="Pan J."/>
            <person name="Luo Z.H."/>
            <person name="Li M."/>
        </authorList>
    </citation>
    <scope>NUCLEOTIDE SEQUENCE [LARGE SCALE GENOMIC DNA]</scope>
    <source>
        <strain evidence="2">SpSt-374</strain>
    </source>
</reference>
<dbReference type="AlphaFoldDB" id="A0A7C3VNQ6"/>
<sequence length="36" mass="3716">MLGGLDHRWEAGGTGNLETTWSGGGKAEGQPIATIF</sequence>
<feature type="compositionally biased region" description="Basic and acidic residues" evidence="1">
    <location>
        <begin position="1"/>
        <end position="10"/>
    </location>
</feature>
<evidence type="ECO:0000256" key="1">
    <source>
        <dbReference type="SAM" id="MobiDB-lite"/>
    </source>
</evidence>
<dbReference type="Pfam" id="PF03984">
    <property type="entry name" value="DUF346"/>
    <property type="match status" value="1"/>
</dbReference>
<proteinExistence type="predicted"/>
<dbReference type="InterPro" id="IPR007132">
    <property type="entry name" value="DUF346"/>
</dbReference>
<evidence type="ECO:0000313" key="2">
    <source>
        <dbReference type="EMBL" id="HGG03617.1"/>
    </source>
</evidence>
<dbReference type="EMBL" id="DSPX01000250">
    <property type="protein sequence ID" value="HGG03617.1"/>
    <property type="molecule type" value="Genomic_DNA"/>
</dbReference>
<feature type="region of interest" description="Disordered" evidence="1">
    <location>
        <begin position="1"/>
        <end position="36"/>
    </location>
</feature>